<feature type="compositionally biased region" description="Low complexity" evidence="1">
    <location>
        <begin position="1"/>
        <end position="13"/>
    </location>
</feature>
<dbReference type="OrthoDB" id="3256438at2759"/>
<organism evidence="2 3">
    <name type="scientific">Sphagnurus paluster</name>
    <dbReference type="NCBI Taxonomy" id="117069"/>
    <lineage>
        <taxon>Eukaryota</taxon>
        <taxon>Fungi</taxon>
        <taxon>Dikarya</taxon>
        <taxon>Basidiomycota</taxon>
        <taxon>Agaricomycotina</taxon>
        <taxon>Agaricomycetes</taxon>
        <taxon>Agaricomycetidae</taxon>
        <taxon>Agaricales</taxon>
        <taxon>Tricholomatineae</taxon>
        <taxon>Lyophyllaceae</taxon>
        <taxon>Sphagnurus</taxon>
    </lineage>
</organism>
<feature type="compositionally biased region" description="Low complexity" evidence="1">
    <location>
        <begin position="92"/>
        <end position="104"/>
    </location>
</feature>
<reference evidence="2" key="2">
    <citation type="submission" date="2021-10" db="EMBL/GenBank/DDBJ databases">
        <title>Phylogenomics reveals ancestral predisposition of the termite-cultivated fungus Termitomyces towards a domesticated lifestyle.</title>
        <authorList>
            <person name="Auxier B."/>
            <person name="Grum-Grzhimaylo A."/>
            <person name="Cardenas M.E."/>
            <person name="Lodge J.D."/>
            <person name="Laessoe T."/>
            <person name="Pedersen O."/>
            <person name="Smith M.E."/>
            <person name="Kuyper T.W."/>
            <person name="Franco-Molano E.A."/>
            <person name="Baroni T.J."/>
            <person name="Aanen D.K."/>
        </authorList>
    </citation>
    <scope>NUCLEOTIDE SEQUENCE</scope>
    <source>
        <strain evidence="2">D49</strain>
    </source>
</reference>
<proteinExistence type="predicted"/>
<accession>A0A9P7GP64</accession>
<dbReference type="EMBL" id="JABCKI010000041">
    <property type="protein sequence ID" value="KAG5653646.1"/>
    <property type="molecule type" value="Genomic_DNA"/>
</dbReference>
<sequence length="272" mass="29818">MSLVQTSLQLQLQPRKRTSSFSLHNPAFAPSPRPAKAPRISTDMGASLRRTESYISLVDAAADPAPAVPSTLPYQRTLRYYKDQRALRKATLHSLSTTPPLTIRIRPDPPRPTTPTPTPTHTPKSTPTPTPAPKHKHKPKQPQQIVGLKPTPPPTPARQSSPLAPKRAILPARPHFPRSRPEPDLLRKAIRTCMRASPEGQHILRMGPRLALATRELERLVAGQSEPEDVVMADATSSPPTQSEQSAPQPLVLSKSWVVVGAEDWEMVDCAA</sequence>
<feature type="region of interest" description="Disordered" evidence="1">
    <location>
        <begin position="91"/>
        <end position="184"/>
    </location>
</feature>
<evidence type="ECO:0000313" key="3">
    <source>
        <dbReference type="Proteomes" id="UP000717328"/>
    </source>
</evidence>
<evidence type="ECO:0000313" key="2">
    <source>
        <dbReference type="EMBL" id="KAG5653646.1"/>
    </source>
</evidence>
<keyword evidence="3" id="KW-1185">Reference proteome</keyword>
<protein>
    <submittedName>
        <fullName evidence="2">Uncharacterized protein</fullName>
    </submittedName>
</protein>
<feature type="compositionally biased region" description="Polar residues" evidence="1">
    <location>
        <begin position="235"/>
        <end position="248"/>
    </location>
</feature>
<gene>
    <name evidence="2" type="ORF">H0H81_011748</name>
</gene>
<comment type="caution">
    <text evidence="2">The sequence shown here is derived from an EMBL/GenBank/DDBJ whole genome shotgun (WGS) entry which is preliminary data.</text>
</comment>
<feature type="compositionally biased region" description="Pro residues" evidence="1">
    <location>
        <begin position="110"/>
        <end position="132"/>
    </location>
</feature>
<feature type="region of interest" description="Disordered" evidence="1">
    <location>
        <begin position="1"/>
        <end position="44"/>
    </location>
</feature>
<reference evidence="2" key="1">
    <citation type="submission" date="2021-02" db="EMBL/GenBank/DDBJ databases">
        <authorList>
            <person name="Nieuwenhuis M."/>
            <person name="Van De Peppel L.J.J."/>
        </authorList>
    </citation>
    <scope>NUCLEOTIDE SEQUENCE</scope>
    <source>
        <strain evidence="2">D49</strain>
    </source>
</reference>
<evidence type="ECO:0000256" key="1">
    <source>
        <dbReference type="SAM" id="MobiDB-lite"/>
    </source>
</evidence>
<dbReference type="Proteomes" id="UP000717328">
    <property type="component" value="Unassembled WGS sequence"/>
</dbReference>
<dbReference type="AlphaFoldDB" id="A0A9P7GP64"/>
<name>A0A9P7GP64_9AGAR</name>
<feature type="region of interest" description="Disordered" evidence="1">
    <location>
        <begin position="227"/>
        <end position="250"/>
    </location>
</feature>